<dbReference type="EMBL" id="REGN01002605">
    <property type="protein sequence ID" value="RNA27058.1"/>
    <property type="molecule type" value="Genomic_DNA"/>
</dbReference>
<comment type="caution">
    <text evidence="1">The sequence shown here is derived from an EMBL/GenBank/DDBJ whole genome shotgun (WGS) entry which is preliminary data.</text>
</comment>
<reference evidence="1 2" key="1">
    <citation type="journal article" date="2018" name="Sci. Rep.">
        <title>Genomic signatures of local adaptation to the degree of environmental predictability in rotifers.</title>
        <authorList>
            <person name="Franch-Gras L."/>
            <person name="Hahn C."/>
            <person name="Garcia-Roger E.M."/>
            <person name="Carmona M.J."/>
            <person name="Serra M."/>
            <person name="Gomez A."/>
        </authorList>
    </citation>
    <scope>NUCLEOTIDE SEQUENCE [LARGE SCALE GENOMIC DNA]</scope>
    <source>
        <strain evidence="1">HYR1</strain>
    </source>
</reference>
<dbReference type="AlphaFoldDB" id="A0A3M7RUP6"/>
<keyword evidence="2" id="KW-1185">Reference proteome</keyword>
<organism evidence="1 2">
    <name type="scientific">Brachionus plicatilis</name>
    <name type="common">Marine rotifer</name>
    <name type="synonym">Brachionus muelleri</name>
    <dbReference type="NCBI Taxonomy" id="10195"/>
    <lineage>
        <taxon>Eukaryota</taxon>
        <taxon>Metazoa</taxon>
        <taxon>Spiralia</taxon>
        <taxon>Gnathifera</taxon>
        <taxon>Rotifera</taxon>
        <taxon>Eurotatoria</taxon>
        <taxon>Monogononta</taxon>
        <taxon>Pseudotrocha</taxon>
        <taxon>Ploima</taxon>
        <taxon>Brachionidae</taxon>
        <taxon>Brachionus</taxon>
    </lineage>
</organism>
<sequence>MNQHQKYSCKRYLLNKCFNAFIQFRPDIVITKKEFLEKVNQGGYINFIFPDFSRIEVLKRKSDVTFDGVEFKMADQEYHTEYTETQLDLLAAGNSSSVASISSNSRKR</sequence>
<dbReference type="Proteomes" id="UP000276133">
    <property type="component" value="Unassembled WGS sequence"/>
</dbReference>
<name>A0A3M7RUP6_BRAPC</name>
<evidence type="ECO:0000313" key="1">
    <source>
        <dbReference type="EMBL" id="RNA27058.1"/>
    </source>
</evidence>
<protein>
    <submittedName>
        <fullName evidence="1">Uncharacterized protein</fullName>
    </submittedName>
</protein>
<gene>
    <name evidence="1" type="ORF">BpHYR1_026688</name>
</gene>
<evidence type="ECO:0000313" key="2">
    <source>
        <dbReference type="Proteomes" id="UP000276133"/>
    </source>
</evidence>
<accession>A0A3M7RUP6</accession>
<proteinExistence type="predicted"/>